<protein>
    <submittedName>
        <fullName evidence="1">Uncharacterized protein</fullName>
    </submittedName>
</protein>
<dbReference type="EMBL" id="AWWV01007029">
    <property type="protein sequence ID" value="OMO98715.1"/>
    <property type="molecule type" value="Genomic_DNA"/>
</dbReference>
<evidence type="ECO:0000313" key="1">
    <source>
        <dbReference type="EMBL" id="OMO98715.1"/>
    </source>
</evidence>
<name>A0A1R3JV31_COCAP</name>
<comment type="caution">
    <text evidence="1">The sequence shown here is derived from an EMBL/GenBank/DDBJ whole genome shotgun (WGS) entry which is preliminary data.</text>
</comment>
<dbReference type="Gramene" id="OMO98715">
    <property type="protein sequence ID" value="OMO98715"/>
    <property type="gene ID" value="CCACVL1_04094"/>
</dbReference>
<accession>A0A1R3JV31</accession>
<organism evidence="1 2">
    <name type="scientific">Corchorus capsularis</name>
    <name type="common">Jute</name>
    <dbReference type="NCBI Taxonomy" id="210143"/>
    <lineage>
        <taxon>Eukaryota</taxon>
        <taxon>Viridiplantae</taxon>
        <taxon>Streptophyta</taxon>
        <taxon>Embryophyta</taxon>
        <taxon>Tracheophyta</taxon>
        <taxon>Spermatophyta</taxon>
        <taxon>Magnoliopsida</taxon>
        <taxon>eudicotyledons</taxon>
        <taxon>Gunneridae</taxon>
        <taxon>Pentapetalae</taxon>
        <taxon>rosids</taxon>
        <taxon>malvids</taxon>
        <taxon>Malvales</taxon>
        <taxon>Malvaceae</taxon>
        <taxon>Grewioideae</taxon>
        <taxon>Apeibeae</taxon>
        <taxon>Corchorus</taxon>
    </lineage>
</organism>
<keyword evidence="2" id="KW-1185">Reference proteome</keyword>
<feature type="non-terminal residue" evidence="1">
    <location>
        <position position="41"/>
    </location>
</feature>
<evidence type="ECO:0000313" key="2">
    <source>
        <dbReference type="Proteomes" id="UP000188268"/>
    </source>
</evidence>
<dbReference type="Proteomes" id="UP000188268">
    <property type="component" value="Unassembled WGS sequence"/>
</dbReference>
<dbReference type="AlphaFoldDB" id="A0A1R3JV31"/>
<sequence length="41" mass="4741">MSTFEKPSEKQNPVAKWIQCCTAITIKIQKEDHNSGEYNDK</sequence>
<proteinExistence type="predicted"/>
<gene>
    <name evidence="1" type="ORF">CCACVL1_04094</name>
</gene>
<reference evidence="1 2" key="1">
    <citation type="submission" date="2013-09" db="EMBL/GenBank/DDBJ databases">
        <title>Corchorus capsularis genome sequencing.</title>
        <authorList>
            <person name="Alam M."/>
            <person name="Haque M.S."/>
            <person name="Islam M.S."/>
            <person name="Emdad E.M."/>
            <person name="Islam M.M."/>
            <person name="Ahmed B."/>
            <person name="Halim A."/>
            <person name="Hossen Q.M.M."/>
            <person name="Hossain M.Z."/>
            <person name="Ahmed R."/>
            <person name="Khan M.M."/>
            <person name="Islam R."/>
            <person name="Rashid M.M."/>
            <person name="Khan S.A."/>
            <person name="Rahman M.S."/>
            <person name="Alam M."/>
        </authorList>
    </citation>
    <scope>NUCLEOTIDE SEQUENCE [LARGE SCALE GENOMIC DNA]</scope>
    <source>
        <strain evidence="2">cv. CVL-1</strain>
        <tissue evidence="1">Whole seedling</tissue>
    </source>
</reference>